<dbReference type="Proteomes" id="UP000274822">
    <property type="component" value="Unassembled WGS sequence"/>
</dbReference>
<keyword evidence="3" id="KW-1185">Reference proteome</keyword>
<feature type="region of interest" description="Disordered" evidence="1">
    <location>
        <begin position="14"/>
        <end position="35"/>
    </location>
</feature>
<dbReference type="AlphaFoldDB" id="A0A433QC40"/>
<reference evidence="2 3" key="1">
    <citation type="journal article" date="2018" name="New Phytol.">
        <title>Phylogenomics of Endogonaceae and evolution of mycorrhizas within Mucoromycota.</title>
        <authorList>
            <person name="Chang Y."/>
            <person name="Desiro A."/>
            <person name="Na H."/>
            <person name="Sandor L."/>
            <person name="Lipzen A."/>
            <person name="Clum A."/>
            <person name="Barry K."/>
            <person name="Grigoriev I.V."/>
            <person name="Martin F.M."/>
            <person name="Stajich J.E."/>
            <person name="Smith M.E."/>
            <person name="Bonito G."/>
            <person name="Spatafora J.W."/>
        </authorList>
    </citation>
    <scope>NUCLEOTIDE SEQUENCE [LARGE SCALE GENOMIC DNA]</scope>
    <source>
        <strain evidence="2 3">AD002</strain>
    </source>
</reference>
<proteinExistence type="predicted"/>
<accession>A0A433QC40</accession>
<comment type="caution">
    <text evidence="2">The sequence shown here is derived from an EMBL/GenBank/DDBJ whole genome shotgun (WGS) entry which is preliminary data.</text>
</comment>
<name>A0A433QC40_9FUNG</name>
<protein>
    <submittedName>
        <fullName evidence="2">Uncharacterized protein</fullName>
    </submittedName>
</protein>
<evidence type="ECO:0000313" key="2">
    <source>
        <dbReference type="EMBL" id="RUS27378.1"/>
    </source>
</evidence>
<evidence type="ECO:0000313" key="3">
    <source>
        <dbReference type="Proteomes" id="UP000274822"/>
    </source>
</evidence>
<gene>
    <name evidence="2" type="ORF">BC938DRAFT_483336</name>
</gene>
<dbReference type="Pfam" id="PF09804">
    <property type="entry name" value="DENND11"/>
    <property type="match status" value="1"/>
</dbReference>
<dbReference type="EMBL" id="RBNJ01008518">
    <property type="protein sequence ID" value="RUS27378.1"/>
    <property type="molecule type" value="Genomic_DNA"/>
</dbReference>
<sequence>MGLREDQIDLTQLAGSSSLSSKHGHHTQTTTSLASNSKQYRAAFTTSPMMSCACLYSTLRSRLLPILSTQLTFPPSSRSSDSRHSFFAKQPHFGVSVFENAPIAAEANGAQERGARMRAVGVVVVPTPESGRCGQVWRHVEWLRREVRLVDVV</sequence>
<dbReference type="InterPro" id="IPR018626">
    <property type="entry name" value="LCHN/Anr2"/>
</dbReference>
<evidence type="ECO:0000256" key="1">
    <source>
        <dbReference type="SAM" id="MobiDB-lite"/>
    </source>
</evidence>
<organism evidence="2 3">
    <name type="scientific">Jimgerdemannia flammicorona</name>
    <dbReference type="NCBI Taxonomy" id="994334"/>
    <lineage>
        <taxon>Eukaryota</taxon>
        <taxon>Fungi</taxon>
        <taxon>Fungi incertae sedis</taxon>
        <taxon>Mucoromycota</taxon>
        <taxon>Mucoromycotina</taxon>
        <taxon>Endogonomycetes</taxon>
        <taxon>Endogonales</taxon>
        <taxon>Endogonaceae</taxon>
        <taxon>Jimgerdemannia</taxon>
    </lineage>
</organism>